<name>A0A0C9Y338_9AGAR</name>
<dbReference type="PANTHER" id="PTHR30613">
    <property type="entry name" value="UNCHARACTERIZED PROTEIN YBIU-RELATED"/>
    <property type="match status" value="1"/>
</dbReference>
<dbReference type="Proteomes" id="UP000054477">
    <property type="component" value="Unassembled WGS sequence"/>
</dbReference>
<keyword evidence="2" id="KW-1185">Reference proteome</keyword>
<dbReference type="InterPro" id="IPR027443">
    <property type="entry name" value="IPNS-like_sf"/>
</dbReference>
<dbReference type="PANTHER" id="PTHR30613:SF1">
    <property type="entry name" value="DUF1479 DOMAIN PROTEIN (AFU_ORTHOLOGUE AFUA_5G09280)"/>
    <property type="match status" value="1"/>
</dbReference>
<dbReference type="HOGENOM" id="CLU_011148_0_0_1"/>
<accession>A0A0C9Y338</accession>
<reference evidence="2" key="2">
    <citation type="submission" date="2015-01" db="EMBL/GenBank/DDBJ databases">
        <title>Evolutionary Origins and Diversification of the Mycorrhizal Mutualists.</title>
        <authorList>
            <consortium name="DOE Joint Genome Institute"/>
            <consortium name="Mycorrhizal Genomics Consortium"/>
            <person name="Kohler A."/>
            <person name="Kuo A."/>
            <person name="Nagy L.G."/>
            <person name="Floudas D."/>
            <person name="Copeland A."/>
            <person name="Barry K.W."/>
            <person name="Cichocki N."/>
            <person name="Veneault-Fourrey C."/>
            <person name="LaButti K."/>
            <person name="Lindquist E.A."/>
            <person name="Lipzen A."/>
            <person name="Lundell T."/>
            <person name="Morin E."/>
            <person name="Murat C."/>
            <person name="Riley R."/>
            <person name="Ohm R."/>
            <person name="Sun H."/>
            <person name="Tunlid A."/>
            <person name="Henrissat B."/>
            <person name="Grigoriev I.V."/>
            <person name="Hibbett D.S."/>
            <person name="Martin F."/>
        </authorList>
    </citation>
    <scope>NUCLEOTIDE SEQUENCE [LARGE SCALE GENOMIC DNA]</scope>
    <source>
        <strain evidence="2">LaAM-08-1</strain>
    </source>
</reference>
<dbReference type="SUPFAM" id="SSF51197">
    <property type="entry name" value="Clavaminate synthase-like"/>
    <property type="match status" value="1"/>
</dbReference>
<dbReference type="InterPro" id="IPR010856">
    <property type="entry name" value="Gig2-like"/>
</dbReference>
<protein>
    <recommendedName>
        <fullName evidence="3">DUF1479-domain-containing protein</fullName>
    </recommendedName>
</protein>
<proteinExistence type="predicted"/>
<reference evidence="1 2" key="1">
    <citation type="submission" date="2014-04" db="EMBL/GenBank/DDBJ databases">
        <authorList>
            <consortium name="DOE Joint Genome Institute"/>
            <person name="Kuo A."/>
            <person name="Kohler A."/>
            <person name="Nagy L.G."/>
            <person name="Floudas D."/>
            <person name="Copeland A."/>
            <person name="Barry K.W."/>
            <person name="Cichocki N."/>
            <person name="Veneault-Fourrey C."/>
            <person name="LaButti K."/>
            <person name="Lindquist E.A."/>
            <person name="Lipzen A."/>
            <person name="Lundell T."/>
            <person name="Morin E."/>
            <person name="Murat C."/>
            <person name="Sun H."/>
            <person name="Tunlid A."/>
            <person name="Henrissat B."/>
            <person name="Grigoriev I.V."/>
            <person name="Hibbett D.S."/>
            <person name="Martin F."/>
            <person name="Nordberg H.P."/>
            <person name="Cantor M.N."/>
            <person name="Hua S.X."/>
        </authorList>
    </citation>
    <scope>NUCLEOTIDE SEQUENCE [LARGE SCALE GENOMIC DNA]</scope>
    <source>
        <strain evidence="1 2">LaAM-08-1</strain>
    </source>
</reference>
<dbReference type="OrthoDB" id="8249012at2759"/>
<evidence type="ECO:0008006" key="3">
    <source>
        <dbReference type="Google" id="ProtNLM"/>
    </source>
</evidence>
<gene>
    <name evidence="1" type="ORF">K443DRAFT_677588</name>
</gene>
<dbReference type="EMBL" id="KN838592">
    <property type="protein sequence ID" value="KIK02508.1"/>
    <property type="molecule type" value="Genomic_DNA"/>
</dbReference>
<dbReference type="STRING" id="1095629.A0A0C9Y338"/>
<organism evidence="1 2">
    <name type="scientific">Laccaria amethystina LaAM-08-1</name>
    <dbReference type="NCBI Taxonomy" id="1095629"/>
    <lineage>
        <taxon>Eukaryota</taxon>
        <taxon>Fungi</taxon>
        <taxon>Dikarya</taxon>
        <taxon>Basidiomycota</taxon>
        <taxon>Agaricomycotina</taxon>
        <taxon>Agaricomycetes</taxon>
        <taxon>Agaricomycetidae</taxon>
        <taxon>Agaricales</taxon>
        <taxon>Agaricineae</taxon>
        <taxon>Hydnangiaceae</taxon>
        <taxon>Laccaria</taxon>
    </lineage>
</organism>
<evidence type="ECO:0000313" key="2">
    <source>
        <dbReference type="Proteomes" id="UP000054477"/>
    </source>
</evidence>
<dbReference type="Pfam" id="PF07350">
    <property type="entry name" value="Gig2-like"/>
    <property type="match status" value="1"/>
</dbReference>
<evidence type="ECO:0000313" key="1">
    <source>
        <dbReference type="EMBL" id="KIK02508.1"/>
    </source>
</evidence>
<dbReference type="Gene3D" id="2.60.120.330">
    <property type="entry name" value="B-lactam Antibiotic, Isopenicillin N Synthase, Chain"/>
    <property type="match status" value="1"/>
</dbReference>
<sequence>MHGGLKSLRRSVQPSFSRYRCLASAVPRSRRAPKEEGSIAAIFTSLTQGEEPNVLPERFTSLKRDIFHEGLVESWREVLAELGPAVEEISILGSDIVPRVSYGDIEKGLSTEQISRIRRVGTVVIAGGVPKEEALRWKQEIKDYATTNASHVKGYPPENIQIFEIYNSKPQIQARTHPSILSTHRFLLSLWRTSNPNTPISLDTPLSYFDRLRIRQPGDAKFALGPHIDGGSVERWEDPGYREVWRRIFGGGGAWRSHDPFDATGRDEAKFDLYHASNACSVFRAWQGWTSLSSTGPNEGTLRVLPMLSLSTAYTILRPFFRPKDPHSTSLKFEDWEADLDGPRFPGSSIGKTQELNERTHPHLRLGRTMVSVPRVEPGDQVYWHCDVVHAVEAQHRGLGDSSVLYIPAVPLTVHNASYLRDQRLNFLSGHPPPDFPGGKGESEFIGRGNLTDISSPEGRRLLGFEKFTTNEGGFKAEFVEKANRALALE</sequence>
<dbReference type="AlphaFoldDB" id="A0A0C9Y338"/>